<name>A0ACB7TY94_DIOAL</name>
<accession>A0ACB7TY94</accession>
<dbReference type="EMBL" id="CM037029">
    <property type="protein sequence ID" value="KAH7653019.1"/>
    <property type="molecule type" value="Genomic_DNA"/>
</dbReference>
<organism evidence="1 2">
    <name type="scientific">Dioscorea alata</name>
    <name type="common">Purple yam</name>
    <dbReference type="NCBI Taxonomy" id="55571"/>
    <lineage>
        <taxon>Eukaryota</taxon>
        <taxon>Viridiplantae</taxon>
        <taxon>Streptophyta</taxon>
        <taxon>Embryophyta</taxon>
        <taxon>Tracheophyta</taxon>
        <taxon>Spermatophyta</taxon>
        <taxon>Magnoliopsida</taxon>
        <taxon>Liliopsida</taxon>
        <taxon>Dioscoreales</taxon>
        <taxon>Dioscoreaceae</taxon>
        <taxon>Dioscorea</taxon>
    </lineage>
</organism>
<keyword evidence="1" id="KW-0326">Glycosidase</keyword>
<evidence type="ECO:0000313" key="1">
    <source>
        <dbReference type="EMBL" id="KAH7653019.1"/>
    </source>
</evidence>
<sequence>MISKLRLYSLDGALLRSLTSTDITIILDVPNSDLPTLTSSTSAASSWASSRNKEMFGVIVEEGIDEKYCRCRTMNPV</sequence>
<dbReference type="EC" id="3.2.1.39" evidence="1"/>
<gene>
    <name evidence="1" type="ORF">IHE45_19G055800</name>
</gene>
<keyword evidence="2" id="KW-1185">Reference proteome</keyword>
<keyword evidence="1" id="KW-0378">Hydrolase</keyword>
<protein>
    <submittedName>
        <fullName evidence="1">Glycoside hydrolase family 17 protein</fullName>
        <ecNumber evidence="1">3.2.1.39</ecNumber>
    </submittedName>
</protein>
<proteinExistence type="predicted"/>
<dbReference type="Proteomes" id="UP000827976">
    <property type="component" value="Chromosome 19"/>
</dbReference>
<reference evidence="2" key="1">
    <citation type="journal article" date="2022" name="Nat. Commun.">
        <title>Chromosome evolution and the genetic basis of agronomically important traits in greater yam.</title>
        <authorList>
            <person name="Bredeson J.V."/>
            <person name="Lyons J.B."/>
            <person name="Oniyinde I.O."/>
            <person name="Okereke N.R."/>
            <person name="Kolade O."/>
            <person name="Nnabue I."/>
            <person name="Nwadili C.O."/>
            <person name="Hribova E."/>
            <person name="Parker M."/>
            <person name="Nwogha J."/>
            <person name="Shu S."/>
            <person name="Carlson J."/>
            <person name="Kariba R."/>
            <person name="Muthemba S."/>
            <person name="Knop K."/>
            <person name="Barton G.J."/>
            <person name="Sherwood A.V."/>
            <person name="Lopez-Montes A."/>
            <person name="Asiedu R."/>
            <person name="Jamnadass R."/>
            <person name="Muchugi A."/>
            <person name="Goodstein D."/>
            <person name="Egesi C.N."/>
            <person name="Featherston J."/>
            <person name="Asfaw A."/>
            <person name="Simpson G.G."/>
            <person name="Dolezel J."/>
            <person name="Hendre P.S."/>
            <person name="Van Deynze A."/>
            <person name="Kumar P.L."/>
            <person name="Obidiegwu J.E."/>
            <person name="Bhattacharjee R."/>
            <person name="Rokhsar D.S."/>
        </authorList>
    </citation>
    <scope>NUCLEOTIDE SEQUENCE [LARGE SCALE GENOMIC DNA]</scope>
    <source>
        <strain evidence="2">cv. TDa95/00328</strain>
    </source>
</reference>
<comment type="caution">
    <text evidence="1">The sequence shown here is derived from an EMBL/GenBank/DDBJ whole genome shotgun (WGS) entry which is preliminary data.</text>
</comment>
<evidence type="ECO:0000313" key="2">
    <source>
        <dbReference type="Proteomes" id="UP000827976"/>
    </source>
</evidence>